<sequence>MKHTLSFIEVEVIRPNPKAVILKCKLAKWNKTTSVSYKAANSADYRQSYSGSGLPFPDAISAMDNTDNKGTIKPSSKEFVIKMKFPNSYYSHLGTRLILPHVHLSVNQNNKIQSANIQIGENAPFRSLTYQTNPVPRISPNFYSRKAVKTPRSQEQILRDSGYSLETPNNFWGKAVPP</sequence>
<protein>
    <submittedName>
        <fullName evidence="1">Uncharacterized protein</fullName>
    </submittedName>
</protein>
<proteinExistence type="predicted"/>
<dbReference type="AlphaFoldDB" id="A0A6C0L0K1"/>
<organism evidence="1">
    <name type="scientific">viral metagenome</name>
    <dbReference type="NCBI Taxonomy" id="1070528"/>
    <lineage>
        <taxon>unclassified sequences</taxon>
        <taxon>metagenomes</taxon>
        <taxon>organismal metagenomes</taxon>
    </lineage>
</organism>
<reference evidence="1" key="1">
    <citation type="journal article" date="2020" name="Nature">
        <title>Giant virus diversity and host interactions through global metagenomics.</title>
        <authorList>
            <person name="Schulz F."/>
            <person name="Roux S."/>
            <person name="Paez-Espino D."/>
            <person name="Jungbluth S."/>
            <person name="Walsh D.A."/>
            <person name="Denef V.J."/>
            <person name="McMahon K.D."/>
            <person name="Konstantinidis K.T."/>
            <person name="Eloe-Fadrosh E.A."/>
            <person name="Kyrpides N.C."/>
            <person name="Woyke T."/>
        </authorList>
    </citation>
    <scope>NUCLEOTIDE SEQUENCE</scope>
    <source>
        <strain evidence="1">GVMAG-S-ERX555907-63</strain>
    </source>
</reference>
<name>A0A6C0L0K1_9ZZZZ</name>
<accession>A0A6C0L0K1</accession>
<dbReference type="EMBL" id="MN741022">
    <property type="protein sequence ID" value="QHU23073.1"/>
    <property type="molecule type" value="Genomic_DNA"/>
</dbReference>
<evidence type="ECO:0000313" key="1">
    <source>
        <dbReference type="EMBL" id="QHU23073.1"/>
    </source>
</evidence>